<evidence type="ECO:0000313" key="2">
    <source>
        <dbReference type="Proteomes" id="UP001442364"/>
    </source>
</evidence>
<comment type="caution">
    <text evidence="1">The sequence shown here is derived from an EMBL/GenBank/DDBJ whole genome shotgun (WGS) entry which is preliminary data.</text>
</comment>
<dbReference type="RefSeq" id="WP_349153496.1">
    <property type="nucleotide sequence ID" value="NZ_JBBMER010000004.1"/>
</dbReference>
<accession>A0ABV1BUT3</accession>
<gene>
    <name evidence="1" type="ORF">WMO14_06425</name>
</gene>
<dbReference type="EMBL" id="JBBMER010000004">
    <property type="protein sequence ID" value="MEQ2379511.1"/>
    <property type="molecule type" value="Genomic_DNA"/>
</dbReference>
<dbReference type="Proteomes" id="UP001442364">
    <property type="component" value="Unassembled WGS sequence"/>
</dbReference>
<name>A0ABV1BUT3_9FIRM</name>
<keyword evidence="2" id="KW-1185">Reference proteome</keyword>
<proteinExistence type="predicted"/>
<sequence length="141" mass="16151">MDTETIIKVIQKCIDDTKQNKLYWKLLSSNPTLEKTKPLSLNNITSTRSLTIPLNFSSAYYAKYKNGFFFLKQSTQSAQLSFLQEGTIFLYVQKSLEAYSELITASDSNNSEINILLRRLFIIVDAQISDPDNFIDDFLNS</sequence>
<organism evidence="1 2">
    <name type="scientific">[Lactobacillus] rogosae</name>
    <dbReference type="NCBI Taxonomy" id="706562"/>
    <lineage>
        <taxon>Bacteria</taxon>
        <taxon>Bacillati</taxon>
        <taxon>Bacillota</taxon>
        <taxon>Clostridia</taxon>
        <taxon>Lachnospirales</taxon>
        <taxon>Lachnospiraceae</taxon>
        <taxon>Lachnospira</taxon>
    </lineage>
</organism>
<evidence type="ECO:0000313" key="1">
    <source>
        <dbReference type="EMBL" id="MEQ2379511.1"/>
    </source>
</evidence>
<protein>
    <submittedName>
        <fullName evidence="1">Uncharacterized protein</fullName>
    </submittedName>
</protein>
<reference evidence="1 2" key="1">
    <citation type="submission" date="2024-03" db="EMBL/GenBank/DDBJ databases">
        <title>Human intestinal bacterial collection.</title>
        <authorList>
            <person name="Pauvert C."/>
            <person name="Hitch T.C.A."/>
            <person name="Clavel T."/>
        </authorList>
    </citation>
    <scope>NUCLEOTIDE SEQUENCE [LARGE SCALE GENOMIC DNA]</scope>
    <source>
        <strain evidence="1 2">CLA-AA-H255</strain>
    </source>
</reference>